<gene>
    <name evidence="5" type="ORF">BY453_10254</name>
    <name evidence="3" type="ORF">SAMN04488597_10757</name>
    <name evidence="4" type="ORF">SAMN04515654_102132</name>
</gene>
<evidence type="ECO:0000313" key="8">
    <source>
        <dbReference type="Proteomes" id="UP000324896"/>
    </source>
</evidence>
<dbReference type="Pfam" id="PF01965">
    <property type="entry name" value="DJ-1_PfpI"/>
    <property type="match status" value="1"/>
</dbReference>
<dbReference type="InterPro" id="IPR029062">
    <property type="entry name" value="Class_I_gatase-like"/>
</dbReference>
<dbReference type="EMBL" id="FMYT01000007">
    <property type="protein sequence ID" value="SDC49041.1"/>
    <property type="molecule type" value="Genomic_DNA"/>
</dbReference>
<accession>A0A1G6M0R2</accession>
<feature type="domain" description="DJ-1/PfpI" evidence="2">
    <location>
        <begin position="3"/>
        <end position="163"/>
    </location>
</feature>
<dbReference type="Gene3D" id="3.40.50.880">
    <property type="match status" value="1"/>
</dbReference>
<dbReference type="SUPFAM" id="SSF52317">
    <property type="entry name" value="Class I glutamine amidotransferase-like"/>
    <property type="match status" value="1"/>
</dbReference>
<dbReference type="PANTHER" id="PTHR48094">
    <property type="entry name" value="PROTEIN/NUCLEIC ACID DEGLYCASE DJ-1-RELATED"/>
    <property type="match status" value="1"/>
</dbReference>
<evidence type="ECO:0000313" key="7">
    <source>
        <dbReference type="Proteomes" id="UP000295758"/>
    </source>
</evidence>
<reference evidence="4 6" key="2">
    <citation type="submission" date="2016-10" db="EMBL/GenBank/DDBJ databases">
        <authorList>
            <person name="de Groot N.N."/>
        </authorList>
    </citation>
    <scope>NUCLEOTIDE SEQUENCE [LARGE SCALE GENOMIC DNA]</scope>
    <source>
        <strain evidence="4 6">WG7</strain>
    </source>
</reference>
<reference evidence="3 8" key="1">
    <citation type="submission" date="2016-10" db="EMBL/GenBank/DDBJ databases">
        <authorList>
            <person name="Varghese N."/>
            <person name="Submissions S."/>
        </authorList>
    </citation>
    <scope>NUCLEOTIDE SEQUENCE [LARGE SCALE GENOMIC DNA]</scope>
    <source>
        <strain evidence="3 8">WG10</strain>
    </source>
</reference>
<sequence length="183" mass="19616">MGKILIPLAEGFEEIEAVTNIDVLRRAGLDVITAGIGSKNIEGDHGIKVEADTVISEIDTADLDAVVLPGGMPGAANLRDSNELRNIIKKLNEENKLCAAVCAAPIVLEAAGILDGKKATSYPGFDKDMPSCNYQEDRVVIDGNLITGRGPGVAMEFVMTIVEYLLDEETKEELQKSMLVKSK</sequence>
<dbReference type="FunFam" id="3.40.50.880:FF:000015">
    <property type="entry name" value="Protein DJ-1 homolog C"/>
    <property type="match status" value="1"/>
</dbReference>
<evidence type="ECO:0000313" key="6">
    <source>
        <dbReference type="Proteomes" id="UP000198945"/>
    </source>
</evidence>
<dbReference type="InterPro" id="IPR050325">
    <property type="entry name" value="Prot/Nucl_acid_deglycase"/>
</dbReference>
<dbReference type="EMBL" id="SOAA01000002">
    <property type="protein sequence ID" value="TDS34620.1"/>
    <property type="molecule type" value="Genomic_DNA"/>
</dbReference>
<protein>
    <submittedName>
        <fullName evidence="3">4-methyl-5(B-hydroxyethyl)-thiazole monophosphate biosynthesis</fullName>
    </submittedName>
</protein>
<keyword evidence="1" id="KW-0677">Repeat</keyword>
<evidence type="ECO:0000259" key="2">
    <source>
        <dbReference type="Pfam" id="PF01965"/>
    </source>
</evidence>
<reference evidence="5 7" key="3">
    <citation type="submission" date="2019-03" db="EMBL/GenBank/DDBJ databases">
        <title>Deep subsurface shale carbon reservoir microbial communities from Ohio and West Virginia, USA.</title>
        <authorList>
            <person name="Wrighton K."/>
        </authorList>
    </citation>
    <scope>NUCLEOTIDE SEQUENCE [LARGE SCALE GENOMIC DNA]</scope>
    <source>
        <strain evidence="5 7">UTICA-S4D12</strain>
    </source>
</reference>
<dbReference type="CDD" id="cd03135">
    <property type="entry name" value="GATase1_DJ-1"/>
    <property type="match status" value="1"/>
</dbReference>
<dbReference type="Proteomes" id="UP000324896">
    <property type="component" value="Unassembled WGS sequence"/>
</dbReference>
<dbReference type="Proteomes" id="UP000295758">
    <property type="component" value="Unassembled WGS sequence"/>
</dbReference>
<dbReference type="EMBL" id="FNEH01000002">
    <property type="protein sequence ID" value="SDI16635.1"/>
    <property type="molecule type" value="Genomic_DNA"/>
</dbReference>
<dbReference type="PANTHER" id="PTHR48094:SF12">
    <property type="entry name" value="PARKINSON DISEASE PROTEIN 7 HOMOLOG"/>
    <property type="match status" value="1"/>
</dbReference>
<dbReference type="InterPro" id="IPR006287">
    <property type="entry name" value="DJ-1"/>
</dbReference>
<dbReference type="InterPro" id="IPR002818">
    <property type="entry name" value="DJ-1/PfpI"/>
</dbReference>
<name>A0A1G6M0R2_9FIRM</name>
<dbReference type="GO" id="GO:0005737">
    <property type="term" value="C:cytoplasm"/>
    <property type="evidence" value="ECO:0007669"/>
    <property type="project" value="UniProtKB-ARBA"/>
</dbReference>
<evidence type="ECO:0000313" key="3">
    <source>
        <dbReference type="EMBL" id="SDC49041.1"/>
    </source>
</evidence>
<dbReference type="Proteomes" id="UP000198945">
    <property type="component" value="Unassembled WGS sequence"/>
</dbReference>
<dbReference type="RefSeq" id="WP_089716212.1">
    <property type="nucleotide sequence ID" value="NZ_FMYT01000007.1"/>
</dbReference>
<organism evidence="3 8">
    <name type="scientific">Halanaerobium congolense</name>
    <dbReference type="NCBI Taxonomy" id="54121"/>
    <lineage>
        <taxon>Bacteria</taxon>
        <taxon>Bacillati</taxon>
        <taxon>Bacillota</taxon>
        <taxon>Clostridia</taxon>
        <taxon>Halanaerobiales</taxon>
        <taxon>Halanaerobiaceae</taxon>
        <taxon>Halanaerobium</taxon>
    </lineage>
</organism>
<evidence type="ECO:0000313" key="4">
    <source>
        <dbReference type="EMBL" id="SDI16635.1"/>
    </source>
</evidence>
<evidence type="ECO:0000313" key="5">
    <source>
        <dbReference type="EMBL" id="TDS34620.1"/>
    </source>
</evidence>
<dbReference type="AlphaFoldDB" id="A0A1G6M0R2"/>
<proteinExistence type="predicted"/>
<dbReference type="NCBIfam" id="TIGR01383">
    <property type="entry name" value="not_thiJ"/>
    <property type="match status" value="1"/>
</dbReference>
<evidence type="ECO:0000256" key="1">
    <source>
        <dbReference type="ARBA" id="ARBA00022737"/>
    </source>
</evidence>